<dbReference type="Pfam" id="PF02080">
    <property type="entry name" value="TrkA_C"/>
    <property type="match status" value="2"/>
</dbReference>
<dbReference type="GO" id="GO:0008324">
    <property type="term" value="F:monoatomic cation transmembrane transporter activity"/>
    <property type="evidence" value="ECO:0007669"/>
    <property type="project" value="InterPro"/>
</dbReference>
<dbReference type="InterPro" id="IPR006512">
    <property type="entry name" value="YidE_YbjL"/>
</dbReference>
<feature type="transmembrane region" description="Helical" evidence="8">
    <location>
        <begin position="58"/>
        <end position="75"/>
    </location>
</feature>
<comment type="subcellular location">
    <subcellularLocation>
        <location evidence="1">Cell membrane</location>
        <topology evidence="1">Multi-pass membrane protein</topology>
    </subcellularLocation>
</comment>
<evidence type="ECO:0000313" key="11">
    <source>
        <dbReference type="Proteomes" id="UP000031014"/>
    </source>
</evidence>
<keyword evidence="4" id="KW-1003">Cell membrane</keyword>
<keyword evidence="5 8" id="KW-0812">Transmembrane</keyword>
<comment type="similarity">
    <text evidence="2">Belongs to the AAE transporter (TC 2.A.81) family.</text>
</comment>
<evidence type="ECO:0000256" key="5">
    <source>
        <dbReference type="ARBA" id="ARBA00022692"/>
    </source>
</evidence>
<protein>
    <recommendedName>
        <fullName evidence="9">RCK C-terminal domain-containing protein</fullName>
    </recommendedName>
</protein>
<dbReference type="GO" id="GO:0005886">
    <property type="term" value="C:plasma membrane"/>
    <property type="evidence" value="ECO:0007669"/>
    <property type="project" value="UniProtKB-SubCell"/>
</dbReference>
<evidence type="ECO:0000256" key="2">
    <source>
        <dbReference type="ARBA" id="ARBA00009854"/>
    </source>
</evidence>
<comment type="caution">
    <text evidence="10">The sequence shown here is derived from an EMBL/GenBank/DDBJ whole genome shotgun (WGS) entry which is preliminary data.</text>
</comment>
<accession>A0A0A8X0N7</accession>
<feature type="transmembrane region" description="Helical" evidence="8">
    <location>
        <begin position="355"/>
        <end position="377"/>
    </location>
</feature>
<reference evidence="10 11" key="1">
    <citation type="submission" date="2013-06" db="EMBL/GenBank/DDBJ databases">
        <title>Whole genome shotgun sequence of Bacillus selenatarsenatis SF-1.</title>
        <authorList>
            <person name="Kuroda M."/>
            <person name="Sei K."/>
            <person name="Yamashita M."/>
            <person name="Ike M."/>
        </authorList>
    </citation>
    <scope>NUCLEOTIDE SEQUENCE [LARGE SCALE GENOMIC DNA]</scope>
    <source>
        <strain evidence="10 11">SF-1</strain>
    </source>
</reference>
<dbReference type="Pfam" id="PF06826">
    <property type="entry name" value="Asp-Al_Ex"/>
    <property type="match status" value="2"/>
</dbReference>
<feature type="transmembrane region" description="Helical" evidence="8">
    <location>
        <begin position="383"/>
        <end position="401"/>
    </location>
</feature>
<feature type="transmembrane region" description="Helical" evidence="8">
    <location>
        <begin position="450"/>
        <end position="469"/>
    </location>
</feature>
<organism evidence="10 11">
    <name type="scientific">Mesobacillus selenatarsenatis (strain DSM 18680 / JCM 14380 / FERM P-15431 / SF-1)</name>
    <dbReference type="NCBI Taxonomy" id="1321606"/>
    <lineage>
        <taxon>Bacteria</taxon>
        <taxon>Bacillati</taxon>
        <taxon>Bacillota</taxon>
        <taxon>Bacilli</taxon>
        <taxon>Bacillales</taxon>
        <taxon>Bacillaceae</taxon>
        <taxon>Mesobacillus</taxon>
    </lineage>
</organism>
<dbReference type="AlphaFoldDB" id="A0A0A8X0N7"/>
<feature type="transmembrane region" description="Helical" evidence="8">
    <location>
        <begin position="87"/>
        <end position="107"/>
    </location>
</feature>
<evidence type="ECO:0000256" key="3">
    <source>
        <dbReference type="ARBA" id="ARBA00022448"/>
    </source>
</evidence>
<evidence type="ECO:0000256" key="6">
    <source>
        <dbReference type="ARBA" id="ARBA00022989"/>
    </source>
</evidence>
<dbReference type="EMBL" id="BASE01000034">
    <property type="protein sequence ID" value="GAM13458.1"/>
    <property type="molecule type" value="Genomic_DNA"/>
</dbReference>
<gene>
    <name evidence="10" type="ORF">SAMD00020551_1602</name>
</gene>
<dbReference type="PANTHER" id="PTHR30445:SF3">
    <property type="entry name" value="TRANSPORT PROTEIN YIDE-RELATED"/>
    <property type="match status" value="1"/>
</dbReference>
<evidence type="ECO:0000256" key="8">
    <source>
        <dbReference type="SAM" id="Phobius"/>
    </source>
</evidence>
<name>A0A0A8X0N7_MESS1</name>
<dbReference type="SUPFAM" id="SSF116726">
    <property type="entry name" value="TrkA C-terminal domain-like"/>
    <property type="match status" value="2"/>
</dbReference>
<dbReference type="RefSeq" id="WP_052442124.1">
    <property type="nucleotide sequence ID" value="NZ_BASE01000034.1"/>
</dbReference>
<evidence type="ECO:0000256" key="7">
    <source>
        <dbReference type="ARBA" id="ARBA00023136"/>
    </source>
</evidence>
<keyword evidence="3" id="KW-0813">Transport</keyword>
<dbReference type="PANTHER" id="PTHR30445">
    <property type="entry name" value="K(+)_H(+) ANTIPORTER SUBUNIT KHTT"/>
    <property type="match status" value="1"/>
</dbReference>
<dbReference type="NCBIfam" id="TIGR01625">
    <property type="entry name" value="YidE_YbjL_dupl"/>
    <property type="match status" value="2"/>
</dbReference>
<dbReference type="PROSITE" id="PS51202">
    <property type="entry name" value="RCK_C"/>
    <property type="match status" value="2"/>
</dbReference>
<evidence type="ECO:0000256" key="4">
    <source>
        <dbReference type="ARBA" id="ARBA00022475"/>
    </source>
</evidence>
<dbReference type="STRING" id="1321606.SAMD00020551_1602"/>
<keyword evidence="6 8" id="KW-1133">Transmembrane helix</keyword>
<evidence type="ECO:0000259" key="9">
    <source>
        <dbReference type="PROSITE" id="PS51202"/>
    </source>
</evidence>
<evidence type="ECO:0000256" key="1">
    <source>
        <dbReference type="ARBA" id="ARBA00004651"/>
    </source>
</evidence>
<feature type="transmembrane region" description="Helical" evidence="8">
    <location>
        <begin position="12"/>
        <end position="28"/>
    </location>
</feature>
<dbReference type="InterPro" id="IPR006037">
    <property type="entry name" value="RCK_C"/>
</dbReference>
<dbReference type="InterPro" id="IPR036721">
    <property type="entry name" value="RCK_C_sf"/>
</dbReference>
<dbReference type="Gene3D" id="3.30.70.1450">
    <property type="entry name" value="Regulator of K+ conductance, C-terminal domain"/>
    <property type="match status" value="2"/>
</dbReference>
<dbReference type="GO" id="GO:0006813">
    <property type="term" value="P:potassium ion transport"/>
    <property type="evidence" value="ECO:0007669"/>
    <property type="project" value="InterPro"/>
</dbReference>
<evidence type="ECO:0000313" key="10">
    <source>
        <dbReference type="EMBL" id="GAM13458.1"/>
    </source>
</evidence>
<dbReference type="Proteomes" id="UP000031014">
    <property type="component" value="Unassembled WGS sequence"/>
</dbReference>
<feature type="domain" description="RCK C-terminal" evidence="9">
    <location>
        <begin position="263"/>
        <end position="347"/>
    </location>
</feature>
<feature type="transmembrane region" description="Helical" evidence="8">
    <location>
        <begin position="481"/>
        <end position="501"/>
    </location>
</feature>
<feature type="transmembrane region" description="Helical" evidence="8">
    <location>
        <begin position="507"/>
        <end position="531"/>
    </location>
</feature>
<proteinExistence type="inferred from homology"/>
<feature type="domain" description="RCK C-terminal" evidence="9">
    <location>
        <begin position="180"/>
        <end position="259"/>
    </location>
</feature>
<dbReference type="InterPro" id="IPR050144">
    <property type="entry name" value="AAE_transporter"/>
</dbReference>
<feature type="transmembrane region" description="Helical" evidence="8">
    <location>
        <begin position="150"/>
        <end position="170"/>
    </location>
</feature>
<keyword evidence="7 8" id="KW-0472">Membrane</keyword>
<feature type="transmembrane region" description="Helical" evidence="8">
    <location>
        <begin position="422"/>
        <end position="444"/>
    </location>
</feature>
<sequence>MDGIIGLLEEPLILLFVILFLGSALGEIKIRGLSLGTSGVLLAAMVFGHFGYQVSPVIQQLGLGLFIVAVGLSAGPRFFRMMKTSGIVFGIISLLIVLVASVTTIVVSKLFNLSPALSIGIMTGALTSTPGLAAALQATGDPLASVGYGIAYPFGVLAVVLFVQLLPRVLKVDLAEDLKKKSGPVRNDESPEVMTIEVTDSSINKRTLKELEFNKYNTVVISRVIRGDRNIIALNDTVILVGDRLVAVGLPSDLKRLCQDIGREVETNFKNQDNVQLRKVTVDSLDLIGKTIRELELRRTYGVTVTRIERGGFEFNQNAKWRLERGDVLTLVSSEDRLDDVEKLFSRKKLTVTNIHILSLSLVLLLGVLAGMIPFHFPKLGTITFGVAGGPLFIALIIGHFGKLGPIHARYYQPSNQVIRDIGLVLFLAGAGTTAGKGIVQVIQQEGFNLVIGGAIITILPVVAGFFIARKLFRLSIIHSLGALCGGMTSTPGLGATNQLMASEDPAIAYAAAYPFALISVAVASQILVFFL</sequence>
<keyword evidence="11" id="KW-1185">Reference proteome</keyword>
<feature type="transmembrane region" description="Helical" evidence="8">
    <location>
        <begin position="35"/>
        <end position="52"/>
    </location>
</feature>